<sequence>MKRITYFLSGALAALLISSATVSAFAAGGLITLNVQPAQVMVNGEVFQPKDAQGRDALVFTYNGTTYAPVRALAEAYGLTVGYDSVKNMATVDGAARTTNSTGSFSSQWTVTEKPVTRYGNEHIFTAVYSGPLSMDKFKSWWKSMNAADLKAQAEQMALKAQSDLLGSEITMYFSFGSYNLGTAFAQFGCTFSNFDPASVWIK</sequence>
<organism evidence="3 4">
    <name type="scientific">Agathobaculum butyriciproducens</name>
    <dbReference type="NCBI Taxonomy" id="1628085"/>
    <lineage>
        <taxon>Bacteria</taxon>
        <taxon>Bacillati</taxon>
        <taxon>Bacillota</taxon>
        <taxon>Clostridia</taxon>
        <taxon>Eubacteriales</taxon>
        <taxon>Butyricicoccaceae</taxon>
        <taxon>Agathobaculum</taxon>
    </lineage>
</organism>
<feature type="domain" description="Copper amine oxidase-like N-terminal" evidence="2">
    <location>
        <begin position="58"/>
        <end position="97"/>
    </location>
</feature>
<evidence type="ECO:0000313" key="4">
    <source>
        <dbReference type="Proteomes" id="UP001298753"/>
    </source>
</evidence>
<feature type="signal peptide" evidence="1">
    <location>
        <begin position="1"/>
        <end position="26"/>
    </location>
</feature>
<name>A0AAW4W3I7_9FIRM</name>
<protein>
    <submittedName>
        <fullName evidence="3">Copper amine oxidase N-terminal domain-containing protein</fullName>
    </submittedName>
</protein>
<proteinExistence type="predicted"/>
<dbReference type="RefSeq" id="WP_227600579.1">
    <property type="nucleotide sequence ID" value="NZ_JAJEPX010000014.1"/>
</dbReference>
<dbReference type="InterPro" id="IPR036582">
    <property type="entry name" value="Mao_N_sf"/>
</dbReference>
<evidence type="ECO:0000259" key="2">
    <source>
        <dbReference type="Pfam" id="PF07833"/>
    </source>
</evidence>
<dbReference type="InterPro" id="IPR012854">
    <property type="entry name" value="Cu_amine_oxidase-like_N"/>
</dbReference>
<dbReference type="AlphaFoldDB" id="A0AAW4W3I7"/>
<feature type="chain" id="PRO_5043800841" evidence="1">
    <location>
        <begin position="27"/>
        <end position="203"/>
    </location>
</feature>
<dbReference type="SUPFAM" id="SSF55383">
    <property type="entry name" value="Copper amine oxidase, domain N"/>
    <property type="match status" value="1"/>
</dbReference>
<dbReference type="Proteomes" id="UP001298753">
    <property type="component" value="Unassembled WGS sequence"/>
</dbReference>
<accession>A0AAW4W3I7</accession>
<comment type="caution">
    <text evidence="3">The sequence shown here is derived from an EMBL/GenBank/DDBJ whole genome shotgun (WGS) entry which is preliminary data.</text>
</comment>
<keyword evidence="4" id="KW-1185">Reference proteome</keyword>
<reference evidence="3 4" key="1">
    <citation type="submission" date="2021-10" db="EMBL/GenBank/DDBJ databases">
        <title>Anaerobic single-cell dispensing facilitates the cultivation of human gut bacteria.</title>
        <authorList>
            <person name="Afrizal A."/>
        </authorList>
    </citation>
    <scope>NUCLEOTIDE SEQUENCE [LARGE SCALE GENOMIC DNA]</scope>
    <source>
        <strain evidence="3 4">CLA-AA-H270</strain>
    </source>
</reference>
<gene>
    <name evidence="3" type="ORF">LKD22_06240</name>
</gene>
<evidence type="ECO:0000256" key="1">
    <source>
        <dbReference type="SAM" id="SignalP"/>
    </source>
</evidence>
<dbReference type="GeneID" id="98660137"/>
<keyword evidence="1" id="KW-0732">Signal</keyword>
<dbReference type="EMBL" id="JAJEPX010000014">
    <property type="protein sequence ID" value="MCC2176723.1"/>
    <property type="molecule type" value="Genomic_DNA"/>
</dbReference>
<dbReference type="Pfam" id="PF07833">
    <property type="entry name" value="Cu_amine_oxidN1"/>
    <property type="match status" value="1"/>
</dbReference>
<evidence type="ECO:0000313" key="3">
    <source>
        <dbReference type="EMBL" id="MCC2176723.1"/>
    </source>
</evidence>